<dbReference type="Pfam" id="PF22615">
    <property type="entry name" value="IPMS_D2"/>
    <property type="match status" value="1"/>
</dbReference>
<dbReference type="Proteomes" id="UP000505377">
    <property type="component" value="Chromosome"/>
</dbReference>
<dbReference type="NCBIfam" id="NF002991">
    <property type="entry name" value="PRK03739.1"/>
    <property type="match status" value="1"/>
</dbReference>
<dbReference type="Pfam" id="PF08502">
    <property type="entry name" value="LeuA_dimer"/>
    <property type="match status" value="1"/>
</dbReference>
<comment type="cofactor">
    <cofactor evidence="12">
        <name>Mg(2+)</name>
        <dbReference type="ChEBI" id="CHEBI:18420"/>
    </cofactor>
</comment>
<dbReference type="PROSITE" id="PS50991">
    <property type="entry name" value="PYR_CT"/>
    <property type="match status" value="1"/>
</dbReference>
<keyword evidence="9 12" id="KW-0479">Metal-binding</keyword>
<dbReference type="UniPathway" id="UPA00048">
    <property type="reaction ID" value="UER00070"/>
</dbReference>
<dbReference type="PROSITE" id="PS00816">
    <property type="entry name" value="AIPM_HOMOCIT_SYNTH_2"/>
    <property type="match status" value="1"/>
</dbReference>
<organism evidence="15 16">
    <name type="scientific">Pseudonocardia broussonetiae</name>
    <dbReference type="NCBI Taxonomy" id="2736640"/>
    <lineage>
        <taxon>Bacteria</taxon>
        <taxon>Bacillati</taxon>
        <taxon>Actinomycetota</taxon>
        <taxon>Actinomycetes</taxon>
        <taxon>Pseudonocardiales</taxon>
        <taxon>Pseudonocardiaceae</taxon>
        <taxon>Pseudonocardia</taxon>
    </lineage>
</organism>
<dbReference type="HAMAP" id="MF_00572">
    <property type="entry name" value="LeuA_type2"/>
    <property type="match status" value="1"/>
</dbReference>
<dbReference type="Gene3D" id="3.20.20.70">
    <property type="entry name" value="Aldolase class I"/>
    <property type="match status" value="1"/>
</dbReference>
<evidence type="ECO:0000256" key="9">
    <source>
        <dbReference type="ARBA" id="ARBA00022723"/>
    </source>
</evidence>
<feature type="binding site" evidence="12">
    <location>
        <position position="83"/>
    </location>
    <ligand>
        <name>Mg(2+)</name>
        <dbReference type="ChEBI" id="CHEBI:18420"/>
    </ligand>
</feature>
<dbReference type="CDD" id="cd07942">
    <property type="entry name" value="DRE_TIM_LeuA"/>
    <property type="match status" value="1"/>
</dbReference>
<dbReference type="SUPFAM" id="SSF51569">
    <property type="entry name" value="Aldolase"/>
    <property type="match status" value="1"/>
</dbReference>
<gene>
    <name evidence="12 15" type="primary">leuA</name>
    <name evidence="15" type="ORF">HOP40_06180</name>
</gene>
<dbReference type="InterPro" id="IPR013709">
    <property type="entry name" value="2-isopropylmalate_synth_dimer"/>
</dbReference>
<dbReference type="SUPFAM" id="SSF89000">
    <property type="entry name" value="post-HMGL domain-like"/>
    <property type="match status" value="1"/>
</dbReference>
<evidence type="ECO:0000256" key="12">
    <source>
        <dbReference type="HAMAP-Rule" id="MF_00572"/>
    </source>
</evidence>
<name>A0A6M6JEE8_9PSEU</name>
<evidence type="ECO:0000256" key="6">
    <source>
        <dbReference type="ARBA" id="ARBA00022490"/>
    </source>
</evidence>
<evidence type="ECO:0000256" key="1">
    <source>
        <dbReference type="ARBA" id="ARBA00000064"/>
    </source>
</evidence>
<dbReference type="InterPro" id="IPR000891">
    <property type="entry name" value="PYR_CT"/>
</dbReference>
<dbReference type="AlphaFoldDB" id="A0A6M6JEE8"/>
<dbReference type="PANTHER" id="PTHR46911">
    <property type="match status" value="1"/>
</dbReference>
<proteinExistence type="inferred from homology"/>
<keyword evidence="7 12" id="KW-0028">Amino-acid biosynthesis</keyword>
<keyword evidence="10 12" id="KW-0460">Magnesium</keyword>
<evidence type="ECO:0000256" key="10">
    <source>
        <dbReference type="ARBA" id="ARBA00022842"/>
    </source>
</evidence>
<comment type="pathway">
    <text evidence="2 12">Amino-acid biosynthesis; L-leucine biosynthesis; L-leucine from 3-methyl-2-oxobutanoate: step 1/4.</text>
</comment>
<dbReference type="NCBIfam" id="TIGR00970">
    <property type="entry name" value="leuA_yeast"/>
    <property type="match status" value="1"/>
</dbReference>
<dbReference type="FunFam" id="3.20.20.70:FF:000045">
    <property type="entry name" value="2-isopropylmalate synthase"/>
    <property type="match status" value="1"/>
</dbReference>
<evidence type="ECO:0000313" key="16">
    <source>
        <dbReference type="Proteomes" id="UP000505377"/>
    </source>
</evidence>
<evidence type="ECO:0000256" key="7">
    <source>
        <dbReference type="ARBA" id="ARBA00022605"/>
    </source>
</evidence>
<dbReference type="PROSITE" id="PS00815">
    <property type="entry name" value="AIPM_HOMOCIT_SYNTH_1"/>
    <property type="match status" value="1"/>
</dbReference>
<dbReference type="GO" id="GO:0000287">
    <property type="term" value="F:magnesium ion binding"/>
    <property type="evidence" value="ECO:0007669"/>
    <property type="project" value="UniProtKB-UniRule"/>
</dbReference>
<dbReference type="FunFam" id="3.30.160.270:FF:000006">
    <property type="entry name" value="2-isopropylmalate synthase"/>
    <property type="match status" value="1"/>
</dbReference>
<dbReference type="Gene3D" id="3.30.160.270">
    <property type="match status" value="1"/>
</dbReference>
<dbReference type="EC" id="2.3.3.13" evidence="4 12"/>
<dbReference type="InterPro" id="IPR013785">
    <property type="entry name" value="Aldolase_TIM"/>
</dbReference>
<keyword evidence="15" id="KW-0012">Acyltransferase</keyword>
<feature type="binding site" evidence="12">
    <location>
        <position position="323"/>
    </location>
    <ligand>
        <name>Mg(2+)</name>
        <dbReference type="ChEBI" id="CHEBI:18420"/>
    </ligand>
</feature>
<dbReference type="EMBL" id="CP053564">
    <property type="protein sequence ID" value="QJY45450.1"/>
    <property type="molecule type" value="Genomic_DNA"/>
</dbReference>
<evidence type="ECO:0000256" key="13">
    <source>
        <dbReference type="SAM" id="MobiDB-lite"/>
    </source>
</evidence>
<dbReference type="GO" id="GO:0003985">
    <property type="term" value="F:acetyl-CoA C-acetyltransferase activity"/>
    <property type="evidence" value="ECO:0007669"/>
    <property type="project" value="UniProtKB-UniRule"/>
</dbReference>
<keyword evidence="11 12" id="KW-0100">Branched-chain amino acid biosynthesis</keyword>
<keyword evidence="8 12" id="KW-0808">Transferase</keyword>
<evidence type="ECO:0000256" key="8">
    <source>
        <dbReference type="ARBA" id="ARBA00022679"/>
    </source>
</evidence>
<keyword evidence="16" id="KW-1185">Reference proteome</keyword>
<evidence type="ECO:0000256" key="11">
    <source>
        <dbReference type="ARBA" id="ARBA00023304"/>
    </source>
</evidence>
<feature type="binding site" evidence="12">
    <location>
        <position position="287"/>
    </location>
    <ligand>
        <name>Mg(2+)</name>
        <dbReference type="ChEBI" id="CHEBI:18420"/>
    </ligand>
</feature>
<dbReference type="InterPro" id="IPR036230">
    <property type="entry name" value="LeuA_allosteric_dom_sf"/>
</dbReference>
<dbReference type="GO" id="GO:0009098">
    <property type="term" value="P:L-leucine biosynthetic process"/>
    <property type="evidence" value="ECO:0007669"/>
    <property type="project" value="UniProtKB-UniRule"/>
</dbReference>
<dbReference type="Pfam" id="PF00682">
    <property type="entry name" value="HMGL-like"/>
    <property type="match status" value="1"/>
</dbReference>
<evidence type="ECO:0000256" key="3">
    <source>
        <dbReference type="ARBA" id="ARBA00009767"/>
    </source>
</evidence>
<sequence>MTTSPDAAVFNSSASASQSRLRTPSLPAPDGQPVWNPQRGSHLPVDRYRPFHELVEPVSLPDRTWPDKRITSAPLWCAVDLRDGNQALIDPMSPSRKRRMFELLVRMGYKEIEVGFPAASQTDFDFVREIIEQGMIPDDVTIQVLTQARPELIERTYEACEGAPRAIVHLYNSTSILQRRVVFRSDRAGISKIATDGAEEVLRFSEKYPDTDWRFEYSPESYTGTELQYAVDVCNAVSEIWQPTPESPMIVNLPATVEMATPNVYADSIEWMHRNLARRDGIVLSLHPHNDRGTGVAAAELGYQAGADRIEGCLFGNGERTGNVDLVTLGMNLFTQGIDPQIDFSDIDEIRRTVEYCNQLPVAERHPWGGDLVYTAFSGSHQDAINKGFDAMKAGAAEAGVEVDAYRWEVPYLPVDPKDIGRTYEAVIRVNSQSGKGGVAYIMKAEHQMDLPRRLQMEFSKVIQEVTDSEGGEVSPKEMRDVFETEYLDRVTPLKLIRHRLTSDGEGTDEIVATVRVENDLHEIHGRGNGPLAAFVDGLAGIGFDVRILDYHEHALSAGDDARAAAYVECTVEGQVLWGVGVDSSIVSASLKAVVSAVNRAMR</sequence>
<feature type="binding site" evidence="12">
    <location>
        <position position="289"/>
    </location>
    <ligand>
        <name>Mg(2+)</name>
        <dbReference type="ChEBI" id="CHEBI:18420"/>
    </ligand>
</feature>
<feature type="domain" description="Pyruvate carboxyltransferase" evidence="14">
    <location>
        <begin position="74"/>
        <end position="348"/>
    </location>
</feature>
<dbReference type="RefSeq" id="WP_172155500.1">
    <property type="nucleotide sequence ID" value="NZ_CP053564.1"/>
</dbReference>
<comment type="similarity">
    <text evidence="3 12">Belongs to the alpha-IPM synthase/homocitrate synthase family. LeuA type 2 subfamily.</text>
</comment>
<dbReference type="SMART" id="SM00917">
    <property type="entry name" value="LeuA_dimer"/>
    <property type="match status" value="1"/>
</dbReference>
<dbReference type="InterPro" id="IPR054692">
    <property type="entry name" value="LeuA-like_post-cat"/>
</dbReference>
<feature type="compositionally biased region" description="Polar residues" evidence="13">
    <location>
        <begin position="1"/>
        <end position="22"/>
    </location>
</feature>
<dbReference type="InterPro" id="IPR002034">
    <property type="entry name" value="AIPM/Hcit_synth_CS"/>
</dbReference>
<evidence type="ECO:0000256" key="5">
    <source>
        <dbReference type="ARBA" id="ARBA00022430"/>
    </source>
</evidence>
<reference evidence="15 16" key="1">
    <citation type="submission" date="2020-05" db="EMBL/GenBank/DDBJ databases">
        <authorList>
            <person name="Mo P."/>
        </authorList>
    </citation>
    <scope>NUCLEOTIDE SEQUENCE [LARGE SCALE GENOMIC DNA]</scope>
    <source>
        <strain evidence="15 16">Gen01</strain>
    </source>
</reference>
<dbReference type="SUPFAM" id="SSF110921">
    <property type="entry name" value="2-isopropylmalate synthase LeuA, allosteric (dimerisation) domain"/>
    <property type="match status" value="1"/>
</dbReference>
<dbReference type="GO" id="GO:0003852">
    <property type="term" value="F:2-isopropylmalate synthase activity"/>
    <property type="evidence" value="ECO:0007669"/>
    <property type="project" value="UniProtKB-UniRule"/>
</dbReference>
<dbReference type="KEGG" id="pbro:HOP40_06180"/>
<feature type="region of interest" description="Regulatory domain" evidence="12">
    <location>
        <begin position="490"/>
        <end position="603"/>
    </location>
</feature>
<protein>
    <recommendedName>
        <fullName evidence="4 12">2-isopropylmalate synthase</fullName>
        <ecNumber evidence="4 12">2.3.3.13</ecNumber>
    </recommendedName>
    <alternativeName>
        <fullName evidence="12">Alpha-IPM synthase</fullName>
    </alternativeName>
    <alternativeName>
        <fullName evidence="12">Alpha-isopropylmalate synthase</fullName>
    </alternativeName>
</protein>
<dbReference type="InterPro" id="IPR005668">
    <property type="entry name" value="IPM_Synthase"/>
</dbReference>
<keyword evidence="6 12" id="KW-0963">Cytoplasm</keyword>
<comment type="subcellular location">
    <subcellularLocation>
        <location evidence="12">Cytoplasm</location>
    </subcellularLocation>
</comment>
<accession>A0A6M6JEE8</accession>
<comment type="catalytic activity">
    <reaction evidence="1 12">
        <text>3-methyl-2-oxobutanoate + acetyl-CoA + H2O = (2S)-2-isopropylmalate + CoA + H(+)</text>
        <dbReference type="Rhea" id="RHEA:21524"/>
        <dbReference type="ChEBI" id="CHEBI:1178"/>
        <dbReference type="ChEBI" id="CHEBI:11851"/>
        <dbReference type="ChEBI" id="CHEBI:15377"/>
        <dbReference type="ChEBI" id="CHEBI:15378"/>
        <dbReference type="ChEBI" id="CHEBI:57287"/>
        <dbReference type="ChEBI" id="CHEBI:57288"/>
        <dbReference type="EC" id="2.3.3.13"/>
    </reaction>
</comment>
<comment type="function">
    <text evidence="12">Catalyzes the condensation of the acetyl group of acetyl-CoA with 3-methyl-2-oxobutanoate (2-ketoisovalerate) to form 3-carboxy-3-hydroxy-4-methylpentanoate (2-isopropylmalate).</text>
</comment>
<evidence type="ECO:0000256" key="2">
    <source>
        <dbReference type="ARBA" id="ARBA00004689"/>
    </source>
</evidence>
<evidence type="ECO:0000259" key="14">
    <source>
        <dbReference type="PROSITE" id="PS50991"/>
    </source>
</evidence>
<comment type="subunit">
    <text evidence="12">Homodimer.</text>
</comment>
<feature type="region of interest" description="Disordered" evidence="13">
    <location>
        <begin position="1"/>
        <end position="41"/>
    </location>
</feature>
<dbReference type="PANTHER" id="PTHR46911:SF1">
    <property type="entry name" value="2-ISOPROPYLMALATE SYNTHASE"/>
    <property type="match status" value="1"/>
</dbReference>
<dbReference type="InterPro" id="IPR039371">
    <property type="entry name" value="LeuA_N_DRE-TIM"/>
</dbReference>
<dbReference type="GO" id="GO:0005737">
    <property type="term" value="C:cytoplasm"/>
    <property type="evidence" value="ECO:0007669"/>
    <property type="project" value="UniProtKB-SubCell"/>
</dbReference>
<evidence type="ECO:0000256" key="4">
    <source>
        <dbReference type="ARBA" id="ARBA00012973"/>
    </source>
</evidence>
<keyword evidence="5 12" id="KW-0432">Leucine biosynthesis</keyword>
<evidence type="ECO:0000313" key="15">
    <source>
        <dbReference type="EMBL" id="QJY45450.1"/>
    </source>
</evidence>